<dbReference type="Gene3D" id="3.40.50.300">
    <property type="entry name" value="P-loop containing nucleotide triphosphate hydrolases"/>
    <property type="match status" value="1"/>
</dbReference>
<organism evidence="3">
    <name type="scientific">Gossypium hirsutum</name>
    <name type="common">Upland cotton</name>
    <name type="synonym">Gossypium mexicanum</name>
    <dbReference type="NCBI Taxonomy" id="3635"/>
    <lineage>
        <taxon>Eukaryota</taxon>
        <taxon>Viridiplantae</taxon>
        <taxon>Streptophyta</taxon>
        <taxon>Embryophyta</taxon>
        <taxon>Tracheophyta</taxon>
        <taxon>Spermatophyta</taxon>
        <taxon>Magnoliopsida</taxon>
        <taxon>eudicotyledons</taxon>
        <taxon>Gunneridae</taxon>
        <taxon>Pentapetalae</taxon>
        <taxon>rosids</taxon>
        <taxon>malvids</taxon>
        <taxon>Malvales</taxon>
        <taxon>Malvaceae</taxon>
        <taxon>Malvoideae</taxon>
        <taxon>Gossypium</taxon>
    </lineage>
</organism>
<feature type="non-terminal residue" evidence="3">
    <location>
        <position position="173"/>
    </location>
</feature>
<dbReference type="InterPro" id="IPR002182">
    <property type="entry name" value="NB-ARC"/>
</dbReference>
<feature type="non-terminal residue" evidence="3">
    <location>
        <position position="1"/>
    </location>
</feature>
<dbReference type="InterPro" id="IPR042197">
    <property type="entry name" value="Apaf_helical"/>
</dbReference>
<reference evidence="3" key="1">
    <citation type="submission" date="2015-11" db="EMBL/GenBank/DDBJ databases">
        <title>Gossypium hirsutum resistance gene analogs.</title>
        <authorList>
            <person name="Peng R."/>
        </authorList>
    </citation>
    <scope>NUCLEOTIDE SEQUENCE</scope>
    <source>
        <tissue evidence="3">Leaf</tissue>
    </source>
</reference>
<dbReference type="GO" id="GO:0043531">
    <property type="term" value="F:ADP binding"/>
    <property type="evidence" value="ECO:0007669"/>
    <property type="project" value="InterPro"/>
</dbReference>
<accession>A0A166A4K2</accession>
<dbReference type="Gene3D" id="1.10.8.430">
    <property type="entry name" value="Helical domain of apoptotic protease-activating factors"/>
    <property type="match status" value="1"/>
</dbReference>
<proteinExistence type="predicted"/>
<dbReference type="EMBL" id="KU051682">
    <property type="protein sequence ID" value="AMZ79790.1"/>
    <property type="molecule type" value="Genomic_DNA"/>
</dbReference>
<keyword evidence="1" id="KW-0611">Plant defense</keyword>
<protein>
    <submittedName>
        <fullName evidence="3">Resistance protein PS054</fullName>
    </submittedName>
</protein>
<dbReference type="AlphaFoldDB" id="A0A166A4K2"/>
<dbReference type="GO" id="GO:0006952">
    <property type="term" value="P:defense response"/>
    <property type="evidence" value="ECO:0007669"/>
    <property type="project" value="UniProtKB-KW"/>
</dbReference>
<sequence>GRNHTLDQTQQQVQHHTEWFRCCNLGTGVYKDVGKVQDRIGGNLRFSDDSWKNKSVDQKATDIYRVLKRYKKFVVLLDDLWERVDLNQVGIPKPSKRNGSKLIFTRTRSLAVCGEMEARAKKIKVECLKSEEAWKLFQDKVGDETLRNSHPDIRELAKQVAKRCGGFPFALKK</sequence>
<dbReference type="PANTHER" id="PTHR36766">
    <property type="entry name" value="PLANT BROAD-SPECTRUM MILDEW RESISTANCE PROTEIN RPW8"/>
    <property type="match status" value="1"/>
</dbReference>
<evidence type="ECO:0000259" key="2">
    <source>
        <dbReference type="Pfam" id="PF00931"/>
    </source>
</evidence>
<feature type="domain" description="NB-ARC" evidence="2">
    <location>
        <begin position="11"/>
        <end position="146"/>
    </location>
</feature>
<dbReference type="SUPFAM" id="SSF52540">
    <property type="entry name" value="P-loop containing nucleoside triphosphate hydrolases"/>
    <property type="match status" value="1"/>
</dbReference>
<evidence type="ECO:0000313" key="3">
    <source>
        <dbReference type="EMBL" id="AMZ79790.1"/>
    </source>
</evidence>
<evidence type="ECO:0000256" key="1">
    <source>
        <dbReference type="ARBA" id="ARBA00022821"/>
    </source>
</evidence>
<dbReference type="InterPro" id="IPR027417">
    <property type="entry name" value="P-loop_NTPase"/>
</dbReference>
<name>A0A166A4K2_GOSHI</name>
<dbReference type="PANTHER" id="PTHR36766:SF64">
    <property type="entry name" value="OS12G0206100 PROTEIN"/>
    <property type="match status" value="1"/>
</dbReference>
<dbReference type="Pfam" id="PF00931">
    <property type="entry name" value="NB-ARC"/>
    <property type="match status" value="1"/>
</dbReference>